<gene>
    <name evidence="3" type="ORF">DQ393_16985</name>
</gene>
<dbReference type="Gene3D" id="3.30.365.10">
    <property type="entry name" value="Aldehyde oxidase/xanthine dehydrogenase, molybdopterin binding domain"/>
    <property type="match status" value="4"/>
</dbReference>
<sequence length="756" mass="81415">MQSIGVLDATSPLLASRREFLFASAALLLGFAFPKRASAMVDEKGLLAAGATDAAASGFDGFVPDGFIRIGGDGRIVLVVPSSEMGQGIATTEAMLLAEELEVGMDQIEVALAPADLGAYGQSILKNQITGGSTSVRAFFDPLRKAGAAARTMLVNAAAEQWQVAASECRASRATVLHQSSGRSAPYASLVELARAQPVPTEMTLKKPSEFKLIGKPLRRVDTPEKVNGTAKFGIDVAVAGMRYAAIKICPTIGGKVKSINDRETRALPGVLDILEIEDAVAVVGEHYWAAKKGLDVLEVEWEPGPHATLSSADLWHELRTCKATPIVAKVQGNPDEELASGIRIEATYELPFLAHAALEPINTTIHARADACDVWVSTQVPVDAQTVTAEILGLRAEQVNIHSYLIGGGFGRRLAVDTIQQAARFAKLADYPLKIIWTREQDIQHDRFRPAYCDRVVATLDEKTRFPKAFHHRTTGSTVLQYFTRKGWPEGQLDPDLVAGSVSQPYRIPAAKWEWLRQDSPVAVNWWRGVGEGHNVFVVEGFIDELASAAGFDPVAYRRALLSDNPRARAVLDKVARASNWGEPLPQGHGRGVSLHQCFGSYMGLVVQVEVDEYGEVYLRRATAAVDCGVPINPDIIAAQMQGGVLFGLSAALFNGVTFKDGKVEQSNFHDYRQIRLNEVPAFEVFVMPSTEAPGGIGEVGTAAAAPALTNAIFAATGVRLRSTPIDKSSLARKGNRDRVPETIALTSLDRAGRP</sequence>
<name>A0A329YA54_RHITR</name>
<dbReference type="GO" id="GO:0016491">
    <property type="term" value="F:oxidoreductase activity"/>
    <property type="evidence" value="ECO:0007669"/>
    <property type="project" value="InterPro"/>
</dbReference>
<evidence type="ECO:0000313" key="3">
    <source>
        <dbReference type="EMBL" id="RAX40317.1"/>
    </source>
</evidence>
<dbReference type="InterPro" id="IPR012368">
    <property type="entry name" value="OxRdtase_Mopterin-bd_su_IorB"/>
</dbReference>
<dbReference type="PANTHER" id="PTHR47495">
    <property type="entry name" value="ALDEHYDE DEHYDROGENASE"/>
    <property type="match status" value="1"/>
</dbReference>
<dbReference type="InterPro" id="IPR008274">
    <property type="entry name" value="AldOxase/xan_DH_MoCoBD1"/>
</dbReference>
<dbReference type="RefSeq" id="WP_112342920.1">
    <property type="nucleotide sequence ID" value="NZ_QMKK01000042.1"/>
</dbReference>
<evidence type="ECO:0000313" key="4">
    <source>
        <dbReference type="Proteomes" id="UP000251205"/>
    </source>
</evidence>
<feature type="domain" description="Aldehyde oxidase/xanthine dehydrogenase a/b hammerhead" evidence="2">
    <location>
        <begin position="228"/>
        <end position="306"/>
    </location>
</feature>
<dbReference type="Proteomes" id="UP000251205">
    <property type="component" value="Unassembled WGS sequence"/>
</dbReference>
<dbReference type="PIRSF" id="PIRSF036389">
    <property type="entry name" value="IOR_B"/>
    <property type="match status" value="1"/>
</dbReference>
<evidence type="ECO:0000259" key="2">
    <source>
        <dbReference type="SMART" id="SM01008"/>
    </source>
</evidence>
<dbReference type="OrthoDB" id="9767994at2"/>
<accession>A0A329YA54</accession>
<dbReference type="InterPro" id="IPR000674">
    <property type="entry name" value="Ald_Oxase/Xan_DH_a/b"/>
</dbReference>
<feature type="region of interest" description="Disordered" evidence="1">
    <location>
        <begin position="731"/>
        <end position="756"/>
    </location>
</feature>
<organism evidence="3 4">
    <name type="scientific">Rhizobium tropici</name>
    <dbReference type="NCBI Taxonomy" id="398"/>
    <lineage>
        <taxon>Bacteria</taxon>
        <taxon>Pseudomonadati</taxon>
        <taxon>Pseudomonadota</taxon>
        <taxon>Alphaproteobacteria</taxon>
        <taxon>Hyphomicrobiales</taxon>
        <taxon>Rhizobiaceae</taxon>
        <taxon>Rhizobium/Agrobacterium group</taxon>
        <taxon>Rhizobium</taxon>
    </lineage>
</organism>
<proteinExistence type="predicted"/>
<dbReference type="Pfam" id="PF02738">
    <property type="entry name" value="MoCoBD_1"/>
    <property type="match status" value="1"/>
</dbReference>
<comment type="caution">
    <text evidence="3">The sequence shown here is derived from an EMBL/GenBank/DDBJ whole genome shotgun (WGS) entry which is preliminary data.</text>
</comment>
<dbReference type="PANTHER" id="PTHR47495:SF2">
    <property type="entry name" value="ALDEHYDE DEHYDROGENASE"/>
    <property type="match status" value="1"/>
</dbReference>
<dbReference type="SUPFAM" id="SSF56003">
    <property type="entry name" value="Molybdenum cofactor-binding domain"/>
    <property type="match status" value="2"/>
</dbReference>
<evidence type="ECO:0000256" key="1">
    <source>
        <dbReference type="SAM" id="MobiDB-lite"/>
    </source>
</evidence>
<dbReference type="EMBL" id="QMKK01000042">
    <property type="protein sequence ID" value="RAX40317.1"/>
    <property type="molecule type" value="Genomic_DNA"/>
</dbReference>
<dbReference type="InterPro" id="IPR052516">
    <property type="entry name" value="N-heterocyclic_Hydroxylase"/>
</dbReference>
<dbReference type="SMART" id="SM01008">
    <property type="entry name" value="Ald_Xan_dh_C"/>
    <property type="match status" value="1"/>
</dbReference>
<dbReference type="InterPro" id="IPR037165">
    <property type="entry name" value="AldOxase/xan_DH_Mopterin-bd_sf"/>
</dbReference>
<protein>
    <submittedName>
        <fullName evidence="3">Xanthine dehydrogenase family protein molybdopterin-binding subunit</fullName>
    </submittedName>
</protein>
<dbReference type="InterPro" id="IPR046867">
    <property type="entry name" value="AldOxase/xan_DH_MoCoBD2"/>
</dbReference>
<reference evidence="3 4" key="1">
    <citation type="submission" date="2018-06" db="EMBL/GenBank/DDBJ databases">
        <title>Whole Genome Sequence of an efficient microsymbiont, Rhizobium tropici.</title>
        <authorList>
            <person name="Srinivasan R."/>
            <person name="Singh H.V."/>
            <person name="Srivastava R."/>
            <person name="Kumari B."/>
            <person name="Radhakrishna A."/>
        </authorList>
    </citation>
    <scope>NUCLEOTIDE SEQUENCE [LARGE SCALE GENOMIC DNA]</scope>
    <source>
        <strain evidence="3 4">IGFRI Rhizo-19</strain>
    </source>
</reference>
<dbReference type="Gene3D" id="3.90.1170.50">
    <property type="entry name" value="Aldehyde oxidase/xanthine dehydrogenase, a/b hammerhead"/>
    <property type="match status" value="1"/>
</dbReference>
<dbReference type="Pfam" id="PF20256">
    <property type="entry name" value="MoCoBD_2"/>
    <property type="match status" value="2"/>
</dbReference>
<dbReference type="AlphaFoldDB" id="A0A329YA54"/>